<dbReference type="EMBL" id="CCKQ01010384">
    <property type="protein sequence ID" value="CDW81890.1"/>
    <property type="molecule type" value="Genomic_DNA"/>
</dbReference>
<evidence type="ECO:0008006" key="6">
    <source>
        <dbReference type="Google" id="ProtNLM"/>
    </source>
</evidence>
<gene>
    <name evidence="4" type="primary">Contig2712.g2915</name>
    <name evidence="4" type="ORF">STYLEM_10914</name>
</gene>
<evidence type="ECO:0000313" key="4">
    <source>
        <dbReference type="EMBL" id="CDW81890.1"/>
    </source>
</evidence>
<dbReference type="Pfam" id="PF14580">
    <property type="entry name" value="LRR_9"/>
    <property type="match status" value="1"/>
</dbReference>
<sequence>MVKHLTPELVQTKCQTSNLNAIKNLNFYGADLNDVSLLKDMPNIEICSLSLNKITTLKDFATLKKMSELYLRKNIIQELSEVKYLSQCNNLRVLWLSENPIAQHALYRKFVIKCVPNLTKLDDSNITPEERQEAMKFKITDTDIATNSSQIQTNRQQNSVSPQDRPRTTQQNRGRSPATNLGNLNTNPSQQITQLQQNQVQPQIINSSTPNGSQSNGNTTNYRNENILCAVLALLKELDENGLELVKRDIERKIQQKKQ</sequence>
<protein>
    <recommendedName>
        <fullName evidence="6">Leucine Rich Repeat family protein</fullName>
    </recommendedName>
</protein>
<organism evidence="4 5">
    <name type="scientific">Stylonychia lemnae</name>
    <name type="common">Ciliate</name>
    <dbReference type="NCBI Taxonomy" id="5949"/>
    <lineage>
        <taxon>Eukaryota</taxon>
        <taxon>Sar</taxon>
        <taxon>Alveolata</taxon>
        <taxon>Ciliophora</taxon>
        <taxon>Intramacronucleata</taxon>
        <taxon>Spirotrichea</taxon>
        <taxon>Stichotrichia</taxon>
        <taxon>Sporadotrichida</taxon>
        <taxon>Oxytrichidae</taxon>
        <taxon>Stylonychinae</taxon>
        <taxon>Stylonychia</taxon>
    </lineage>
</organism>
<feature type="compositionally biased region" description="Polar residues" evidence="3">
    <location>
        <begin position="209"/>
        <end position="220"/>
    </location>
</feature>
<feature type="compositionally biased region" description="Polar residues" evidence="3">
    <location>
        <begin position="145"/>
        <end position="185"/>
    </location>
</feature>
<evidence type="ECO:0000256" key="1">
    <source>
        <dbReference type="ARBA" id="ARBA00022614"/>
    </source>
</evidence>
<dbReference type="InterPro" id="IPR032675">
    <property type="entry name" value="LRR_dom_sf"/>
</dbReference>
<feature type="region of interest" description="Disordered" evidence="3">
    <location>
        <begin position="145"/>
        <end position="220"/>
    </location>
</feature>
<dbReference type="OrthoDB" id="1517790at2759"/>
<keyword evidence="1" id="KW-0433">Leucine-rich repeat</keyword>
<dbReference type="InParanoid" id="A0A078AI19"/>
<keyword evidence="2" id="KW-0677">Repeat</keyword>
<evidence type="ECO:0000256" key="3">
    <source>
        <dbReference type="SAM" id="MobiDB-lite"/>
    </source>
</evidence>
<dbReference type="OMA" id="RDAVICN"/>
<dbReference type="Proteomes" id="UP000039865">
    <property type="component" value="Unassembled WGS sequence"/>
</dbReference>
<evidence type="ECO:0000256" key="2">
    <source>
        <dbReference type="ARBA" id="ARBA00022737"/>
    </source>
</evidence>
<reference evidence="4 5" key="1">
    <citation type="submission" date="2014-06" db="EMBL/GenBank/DDBJ databases">
        <authorList>
            <person name="Swart Estienne"/>
        </authorList>
    </citation>
    <scope>NUCLEOTIDE SEQUENCE [LARGE SCALE GENOMIC DNA]</scope>
    <source>
        <strain evidence="4 5">130c</strain>
    </source>
</reference>
<keyword evidence="5" id="KW-1185">Reference proteome</keyword>
<dbReference type="SUPFAM" id="SSF52058">
    <property type="entry name" value="L domain-like"/>
    <property type="match status" value="1"/>
</dbReference>
<dbReference type="PANTHER" id="PTHR18849">
    <property type="entry name" value="LEUCINE RICH REPEAT PROTEIN"/>
    <property type="match status" value="1"/>
</dbReference>
<feature type="compositionally biased region" description="Low complexity" evidence="3">
    <location>
        <begin position="186"/>
        <end position="208"/>
    </location>
</feature>
<dbReference type="Gene3D" id="3.80.10.10">
    <property type="entry name" value="Ribonuclease Inhibitor"/>
    <property type="match status" value="1"/>
</dbReference>
<accession>A0A078AI19</accession>
<dbReference type="AlphaFoldDB" id="A0A078AI19"/>
<dbReference type="PANTHER" id="PTHR18849:SF0">
    <property type="entry name" value="CILIA- AND FLAGELLA-ASSOCIATED PROTEIN 410-RELATED"/>
    <property type="match status" value="1"/>
</dbReference>
<evidence type="ECO:0000313" key="5">
    <source>
        <dbReference type="Proteomes" id="UP000039865"/>
    </source>
</evidence>
<name>A0A078AI19_STYLE</name>
<proteinExistence type="predicted"/>